<proteinExistence type="predicted"/>
<gene>
    <name evidence="2" type="ORF">X975_18449</name>
</gene>
<feature type="domain" description="Reverse transcriptase" evidence="1">
    <location>
        <begin position="152"/>
        <end position="301"/>
    </location>
</feature>
<dbReference type="Gene3D" id="3.30.420.10">
    <property type="entry name" value="Ribonuclease H-like superfamily/Ribonuclease H"/>
    <property type="match status" value="1"/>
</dbReference>
<evidence type="ECO:0000313" key="3">
    <source>
        <dbReference type="Proteomes" id="UP000054359"/>
    </source>
</evidence>
<dbReference type="Pfam" id="PF00078">
    <property type="entry name" value="RVT_1"/>
    <property type="match status" value="1"/>
</dbReference>
<dbReference type="OMA" id="EWTILEA"/>
<dbReference type="SUPFAM" id="SSF53098">
    <property type="entry name" value="Ribonuclease H-like"/>
    <property type="match status" value="1"/>
</dbReference>
<dbReference type="InterPro" id="IPR000477">
    <property type="entry name" value="RT_dom"/>
</dbReference>
<evidence type="ECO:0000313" key="2">
    <source>
        <dbReference type="EMBL" id="KFM74861.1"/>
    </source>
</evidence>
<organism evidence="2 3">
    <name type="scientific">Stegodyphus mimosarum</name>
    <name type="common">African social velvet spider</name>
    <dbReference type="NCBI Taxonomy" id="407821"/>
    <lineage>
        <taxon>Eukaryota</taxon>
        <taxon>Metazoa</taxon>
        <taxon>Ecdysozoa</taxon>
        <taxon>Arthropoda</taxon>
        <taxon>Chelicerata</taxon>
        <taxon>Arachnida</taxon>
        <taxon>Araneae</taxon>
        <taxon>Araneomorphae</taxon>
        <taxon>Entelegynae</taxon>
        <taxon>Eresoidea</taxon>
        <taxon>Eresidae</taxon>
        <taxon>Stegodyphus</taxon>
    </lineage>
</organism>
<dbReference type="SUPFAM" id="SSF56672">
    <property type="entry name" value="DNA/RNA polymerases"/>
    <property type="match status" value="1"/>
</dbReference>
<name>A0A087UBX2_STEMI</name>
<accession>A0A087UBX2</accession>
<dbReference type="Gene3D" id="3.10.10.10">
    <property type="entry name" value="HIV Type 1 Reverse Transcriptase, subunit A, domain 1"/>
    <property type="match status" value="1"/>
</dbReference>
<dbReference type="InterPro" id="IPR043128">
    <property type="entry name" value="Rev_trsase/Diguanyl_cyclase"/>
</dbReference>
<dbReference type="GO" id="GO:0003676">
    <property type="term" value="F:nucleic acid binding"/>
    <property type="evidence" value="ECO:0007669"/>
    <property type="project" value="InterPro"/>
</dbReference>
<dbReference type="Proteomes" id="UP000054359">
    <property type="component" value="Unassembled WGS sequence"/>
</dbReference>
<feature type="non-terminal residue" evidence="2">
    <location>
        <position position="602"/>
    </location>
</feature>
<dbReference type="GO" id="GO:0071897">
    <property type="term" value="P:DNA biosynthetic process"/>
    <property type="evidence" value="ECO:0007669"/>
    <property type="project" value="UniProtKB-ARBA"/>
</dbReference>
<keyword evidence="3" id="KW-1185">Reference proteome</keyword>
<reference evidence="2 3" key="1">
    <citation type="submission" date="2013-11" db="EMBL/GenBank/DDBJ databases">
        <title>Genome sequencing of Stegodyphus mimosarum.</title>
        <authorList>
            <person name="Bechsgaard J."/>
        </authorList>
    </citation>
    <scope>NUCLEOTIDE SEQUENCE [LARGE SCALE GENOMIC DNA]</scope>
</reference>
<dbReference type="Gene3D" id="3.30.70.270">
    <property type="match status" value="1"/>
</dbReference>
<dbReference type="STRING" id="407821.A0A087UBX2"/>
<protein>
    <recommendedName>
        <fullName evidence="1">Reverse transcriptase domain-containing protein</fullName>
    </recommendedName>
</protein>
<dbReference type="InterPro" id="IPR036397">
    <property type="entry name" value="RNaseH_sf"/>
</dbReference>
<evidence type="ECO:0000259" key="1">
    <source>
        <dbReference type="Pfam" id="PF00078"/>
    </source>
</evidence>
<dbReference type="InterPro" id="IPR043502">
    <property type="entry name" value="DNA/RNA_pol_sf"/>
</dbReference>
<sequence>MGKANTDNYETGSSFSTLSLSLHISDAQIADLRKLDTLGIKEPAEKQSRKELEEASKEHFRKTLKRDVDGRYIVSLPWKEGHQILPINKSIAERRLKSTVRTLKNKGLVEAYESVFRQWLDEQIIEEVKPIELEETNYHYLPHRAVFKEHSTTKIRPVFDASAKEKNSVSLNDCLTKGPNYIELIPSILNKFRLHEYGVMADIRKAFLQIGIKDEDRDFLRFLRWEDGDPNKKKVFRHRRVVFGANSSPFLLGATLNYHLDNVPDHLQETASKLEKSMYFDNCVTSCKSKEELMNFMSQSKEIMLLACFDLRGWIYNAPLPEDRVRDALVFEVDVAGPLYLKKGKKAWILLFTCAVYLELIESLSINGFILGLRRFIARRGCSRIIYSDNGTNFVGTENLLGSIDWKEIECHSTTMRIQWKFNPPTASWWGGWCERLKKVLCLFRGNVTILYDIESVINSRPLTYLSKDPNDLTILTPSMFLQDVHDVGVPDLDHLDTLNLTKRYKFLQNVREHFRKRFRNKYLALLVQRPHILEKTTKTRTRVLYLGWDQARQGPYWYWLVRSLGCGGADMKNQEGVGPCPYNHNGLDIMFLIVELYLLVL</sequence>
<dbReference type="EMBL" id="KK119137">
    <property type="protein sequence ID" value="KFM74861.1"/>
    <property type="molecule type" value="Genomic_DNA"/>
</dbReference>
<dbReference type="PANTHER" id="PTHR47331">
    <property type="entry name" value="PHD-TYPE DOMAIN-CONTAINING PROTEIN"/>
    <property type="match status" value="1"/>
</dbReference>
<dbReference type="PANTHER" id="PTHR47331:SF1">
    <property type="entry name" value="GAG-LIKE PROTEIN"/>
    <property type="match status" value="1"/>
</dbReference>
<dbReference type="GO" id="GO:0042575">
    <property type="term" value="C:DNA polymerase complex"/>
    <property type="evidence" value="ECO:0007669"/>
    <property type="project" value="UniProtKB-ARBA"/>
</dbReference>
<dbReference type="InterPro" id="IPR012337">
    <property type="entry name" value="RNaseH-like_sf"/>
</dbReference>
<dbReference type="OrthoDB" id="6436262at2759"/>
<dbReference type="AlphaFoldDB" id="A0A087UBX2"/>